<dbReference type="GO" id="GO:0005524">
    <property type="term" value="F:ATP binding"/>
    <property type="evidence" value="ECO:0007669"/>
    <property type="project" value="UniProtKB-KW"/>
</dbReference>
<dbReference type="PANTHER" id="PTHR43166:SF30">
    <property type="entry name" value="METHIONINE IMPORT ATP-BINDING PROTEIN METN"/>
    <property type="match status" value="1"/>
</dbReference>
<keyword evidence="10" id="KW-1185">Reference proteome</keyword>
<dbReference type="InterPro" id="IPR017871">
    <property type="entry name" value="ABC_transporter-like_CS"/>
</dbReference>
<dbReference type="PROSITE" id="PS50893">
    <property type="entry name" value="ABC_TRANSPORTER_2"/>
    <property type="match status" value="1"/>
</dbReference>
<organism evidence="9 10">
    <name type="scientific">Lactobacillus rodentium</name>
    <dbReference type="NCBI Taxonomy" id="947835"/>
    <lineage>
        <taxon>Bacteria</taxon>
        <taxon>Bacillati</taxon>
        <taxon>Bacillota</taxon>
        <taxon>Bacilli</taxon>
        <taxon>Lactobacillales</taxon>
        <taxon>Lactobacillaceae</taxon>
        <taxon>Lactobacillus</taxon>
    </lineage>
</organism>
<dbReference type="SMART" id="SM00930">
    <property type="entry name" value="NIL"/>
    <property type="match status" value="1"/>
</dbReference>
<evidence type="ECO:0000259" key="8">
    <source>
        <dbReference type="PROSITE" id="PS50893"/>
    </source>
</evidence>
<dbReference type="GO" id="GO:0006865">
    <property type="term" value="P:amino acid transport"/>
    <property type="evidence" value="ECO:0007669"/>
    <property type="project" value="UniProtKB-KW"/>
</dbReference>
<feature type="domain" description="ABC transporter" evidence="8">
    <location>
        <begin position="5"/>
        <end position="245"/>
    </location>
</feature>
<dbReference type="EMBL" id="BFBY01000007">
    <property type="protein sequence ID" value="GBG05113.1"/>
    <property type="molecule type" value="Genomic_DNA"/>
</dbReference>
<dbReference type="PANTHER" id="PTHR43166">
    <property type="entry name" value="AMINO ACID IMPORT ATP-BINDING PROTEIN"/>
    <property type="match status" value="1"/>
</dbReference>
<name>A0A2Z6TAW3_9LACO</name>
<dbReference type="Gene3D" id="3.30.70.260">
    <property type="match status" value="1"/>
</dbReference>
<dbReference type="InterPro" id="IPR050086">
    <property type="entry name" value="MetN_ABC_transporter-like"/>
</dbReference>
<keyword evidence="6" id="KW-0029">Amino-acid transport</keyword>
<dbReference type="Pfam" id="PF09383">
    <property type="entry name" value="NIL"/>
    <property type="match status" value="1"/>
</dbReference>
<evidence type="ECO:0000256" key="6">
    <source>
        <dbReference type="ARBA" id="ARBA00022970"/>
    </source>
</evidence>
<evidence type="ECO:0000256" key="1">
    <source>
        <dbReference type="ARBA" id="ARBA00022448"/>
    </source>
</evidence>
<evidence type="ECO:0000313" key="10">
    <source>
        <dbReference type="Proteomes" id="UP000257317"/>
    </source>
</evidence>
<keyword evidence="4 9" id="KW-0067">ATP-binding</keyword>
<accession>A0A2Z6TAW3</accession>
<gene>
    <name evidence="9" type="primary">metN</name>
    <name evidence="9" type="ORF">LrDSM24759_10270</name>
</gene>
<keyword evidence="2" id="KW-1003">Cell membrane</keyword>
<dbReference type="Pfam" id="PF00005">
    <property type="entry name" value="ABC_tran"/>
    <property type="match status" value="1"/>
</dbReference>
<dbReference type="Proteomes" id="UP000257317">
    <property type="component" value="Unassembled WGS sequence"/>
</dbReference>
<dbReference type="InterPro" id="IPR018449">
    <property type="entry name" value="NIL_domain"/>
</dbReference>
<comment type="caution">
    <text evidence="9">The sequence shown here is derived from an EMBL/GenBank/DDBJ whole genome shotgun (WGS) entry which is preliminary data.</text>
</comment>
<proteinExistence type="predicted"/>
<sequence length="349" mass="38677">MSVQIDLKNIDVEFDGNKAVNDVSLQVEKGDIYGIIGFSGAGKSTLVRTINLLQEPSNGSVTVNGTELFANHHQTISNRKLQDERKKIGMIFQHFNLLNEATVIENVAFALKHAKLKDNELEKRALHLLDLVGLKEFADSYPAQLSGGQQQRVAIARALANEPDILISDEATSALDPKTTNQILDLLYKLNKELKLTVVLITHEMDAVKRVANKIAVMENGKIVEHGNLREVYLHPQNELTKQFVGGALEAQHILNTYHFDALTDNEELYQLVYKIDDVTKSIVADLDEALDTKSSILYGNVEVLSGEAIGTLAVLLNLDQDKQKTAIKFLEDKNVVVTKLNKGVLTND</sequence>
<dbReference type="InterPro" id="IPR041701">
    <property type="entry name" value="MetN_ABC"/>
</dbReference>
<dbReference type="SUPFAM" id="SSF52540">
    <property type="entry name" value="P-loop containing nucleoside triphosphate hydrolases"/>
    <property type="match status" value="1"/>
</dbReference>
<evidence type="ECO:0000256" key="2">
    <source>
        <dbReference type="ARBA" id="ARBA00022475"/>
    </source>
</evidence>
<evidence type="ECO:0000256" key="4">
    <source>
        <dbReference type="ARBA" id="ARBA00022840"/>
    </source>
</evidence>
<dbReference type="InterPro" id="IPR045865">
    <property type="entry name" value="ACT-like_dom_sf"/>
</dbReference>
<dbReference type="Gene3D" id="3.40.50.300">
    <property type="entry name" value="P-loop containing nucleotide triphosphate hydrolases"/>
    <property type="match status" value="1"/>
</dbReference>
<dbReference type="SUPFAM" id="SSF55021">
    <property type="entry name" value="ACT-like"/>
    <property type="match status" value="1"/>
</dbReference>
<dbReference type="RefSeq" id="WP_117118442.1">
    <property type="nucleotide sequence ID" value="NZ_BFBY01000007.1"/>
</dbReference>
<evidence type="ECO:0000256" key="3">
    <source>
        <dbReference type="ARBA" id="ARBA00022741"/>
    </source>
</evidence>
<dbReference type="AlphaFoldDB" id="A0A2Z6TAW3"/>
<keyword evidence="1" id="KW-0813">Transport</keyword>
<evidence type="ECO:0000256" key="7">
    <source>
        <dbReference type="ARBA" id="ARBA00023136"/>
    </source>
</evidence>
<keyword evidence="5" id="KW-1278">Translocase</keyword>
<keyword evidence="3" id="KW-0547">Nucleotide-binding</keyword>
<dbReference type="InterPro" id="IPR003439">
    <property type="entry name" value="ABC_transporter-like_ATP-bd"/>
</dbReference>
<dbReference type="InterPro" id="IPR027417">
    <property type="entry name" value="P-loop_NTPase"/>
</dbReference>
<protein>
    <submittedName>
        <fullName evidence="9">Methionine ABC transporter ATP-binding protein</fullName>
    </submittedName>
</protein>
<dbReference type="OrthoDB" id="9802264at2"/>
<dbReference type="PROSITE" id="PS00211">
    <property type="entry name" value="ABC_TRANSPORTER_1"/>
    <property type="match status" value="1"/>
</dbReference>
<dbReference type="CDD" id="cd03258">
    <property type="entry name" value="ABC_MetN_methionine_transporter"/>
    <property type="match status" value="1"/>
</dbReference>
<reference evidence="10" key="1">
    <citation type="submission" date="2018-03" db="EMBL/GenBank/DDBJ databases">
        <title>New taxa in the Lactobacillus gasseri group.</title>
        <authorList>
            <person name="Tanizawa Y."/>
            <person name="Tohno M."/>
            <person name="Endo A."/>
            <person name="Arita M."/>
        </authorList>
    </citation>
    <scope>NUCLEOTIDE SEQUENCE [LARGE SCALE GENOMIC DNA]</scope>
    <source>
        <strain evidence="10">DSM 24759</strain>
    </source>
</reference>
<dbReference type="GO" id="GO:0016887">
    <property type="term" value="F:ATP hydrolysis activity"/>
    <property type="evidence" value="ECO:0007669"/>
    <property type="project" value="InterPro"/>
</dbReference>
<dbReference type="InterPro" id="IPR003593">
    <property type="entry name" value="AAA+_ATPase"/>
</dbReference>
<evidence type="ECO:0000313" key="9">
    <source>
        <dbReference type="EMBL" id="GBG05113.1"/>
    </source>
</evidence>
<dbReference type="SMART" id="SM00382">
    <property type="entry name" value="AAA"/>
    <property type="match status" value="1"/>
</dbReference>
<evidence type="ECO:0000256" key="5">
    <source>
        <dbReference type="ARBA" id="ARBA00022967"/>
    </source>
</evidence>
<keyword evidence="7" id="KW-0472">Membrane</keyword>